<feature type="domain" description="C2H2-type" evidence="14">
    <location>
        <begin position="121"/>
        <end position="143"/>
    </location>
</feature>
<dbReference type="InterPro" id="IPR036236">
    <property type="entry name" value="Znf_C2H2_sf"/>
</dbReference>
<dbReference type="CDD" id="cd00086">
    <property type="entry name" value="homeodomain"/>
    <property type="match status" value="1"/>
</dbReference>
<keyword evidence="6 10" id="KW-0238">DNA-binding</keyword>
<dbReference type="SUPFAM" id="SSF46689">
    <property type="entry name" value="Homeodomain-like"/>
    <property type="match status" value="1"/>
</dbReference>
<dbReference type="Pfam" id="PF13894">
    <property type="entry name" value="zf-C2H2_4"/>
    <property type="match status" value="1"/>
</dbReference>
<feature type="region of interest" description="Disordered" evidence="12">
    <location>
        <begin position="583"/>
        <end position="605"/>
    </location>
</feature>
<gene>
    <name evidence="15" type="ORF">TDIB3V08_LOCUS8</name>
</gene>
<keyword evidence="8 10" id="KW-0539">Nucleus</keyword>
<dbReference type="FunFam" id="3.30.160.60:FF:000013">
    <property type="entry name" value="Putative zinc finger E-box-binding homeobox 2"/>
    <property type="match status" value="1"/>
</dbReference>
<keyword evidence="4 9" id="KW-0863">Zinc-finger</keyword>
<dbReference type="GO" id="GO:0000122">
    <property type="term" value="P:negative regulation of transcription by RNA polymerase II"/>
    <property type="evidence" value="ECO:0007669"/>
    <property type="project" value="UniProtKB-ARBA"/>
</dbReference>
<dbReference type="SMART" id="SM00355">
    <property type="entry name" value="ZnF_C2H2"/>
    <property type="match status" value="4"/>
</dbReference>
<feature type="compositionally biased region" description="Basic and acidic residues" evidence="12">
    <location>
        <begin position="285"/>
        <end position="300"/>
    </location>
</feature>
<dbReference type="PROSITE" id="PS50071">
    <property type="entry name" value="HOMEOBOX_2"/>
    <property type="match status" value="1"/>
</dbReference>
<organism evidence="15">
    <name type="scientific">Timema douglasi</name>
    <name type="common">Walking stick</name>
    <dbReference type="NCBI Taxonomy" id="61478"/>
    <lineage>
        <taxon>Eukaryota</taxon>
        <taxon>Metazoa</taxon>
        <taxon>Ecdysozoa</taxon>
        <taxon>Arthropoda</taxon>
        <taxon>Hexapoda</taxon>
        <taxon>Insecta</taxon>
        <taxon>Pterygota</taxon>
        <taxon>Neoptera</taxon>
        <taxon>Polyneoptera</taxon>
        <taxon>Phasmatodea</taxon>
        <taxon>Timematodea</taxon>
        <taxon>Timematoidea</taxon>
        <taxon>Timematidae</taxon>
        <taxon>Timema</taxon>
    </lineage>
</organism>
<feature type="domain" description="Homeobox" evidence="13">
    <location>
        <begin position="491"/>
        <end position="551"/>
    </location>
</feature>
<feature type="domain" description="C2H2-type" evidence="14">
    <location>
        <begin position="841"/>
        <end position="869"/>
    </location>
</feature>
<evidence type="ECO:0000256" key="7">
    <source>
        <dbReference type="ARBA" id="ARBA00023155"/>
    </source>
</evidence>
<evidence type="ECO:0000256" key="6">
    <source>
        <dbReference type="ARBA" id="ARBA00023125"/>
    </source>
</evidence>
<feature type="domain" description="C2H2-type" evidence="14">
    <location>
        <begin position="813"/>
        <end position="840"/>
    </location>
</feature>
<dbReference type="PANTHER" id="PTHR24391:SF27">
    <property type="entry name" value="ZINC FINGER PROTEIN 1"/>
    <property type="match status" value="1"/>
</dbReference>
<dbReference type="FunFam" id="3.30.160.60:FF:000744">
    <property type="entry name" value="zinc finger E-box-binding homeobox 1"/>
    <property type="match status" value="1"/>
</dbReference>
<feature type="region of interest" description="Disordered" evidence="12">
    <location>
        <begin position="723"/>
        <end position="763"/>
    </location>
</feature>
<evidence type="ECO:0000259" key="14">
    <source>
        <dbReference type="PROSITE" id="PS50157"/>
    </source>
</evidence>
<proteinExistence type="predicted"/>
<dbReference type="GO" id="GO:0008270">
    <property type="term" value="F:zinc ion binding"/>
    <property type="evidence" value="ECO:0007669"/>
    <property type="project" value="UniProtKB-KW"/>
</dbReference>
<keyword evidence="3" id="KW-0677">Repeat</keyword>
<feature type="region of interest" description="Disordered" evidence="12">
    <location>
        <begin position="46"/>
        <end position="66"/>
    </location>
</feature>
<keyword evidence="2" id="KW-0479">Metal-binding</keyword>
<feature type="compositionally biased region" description="Basic and acidic residues" evidence="12">
    <location>
        <begin position="742"/>
        <end position="753"/>
    </location>
</feature>
<dbReference type="Gene3D" id="3.30.160.60">
    <property type="entry name" value="Classic Zinc Finger"/>
    <property type="match status" value="4"/>
</dbReference>
<dbReference type="GO" id="GO:0000978">
    <property type="term" value="F:RNA polymerase II cis-regulatory region sequence-specific DNA binding"/>
    <property type="evidence" value="ECO:0007669"/>
    <property type="project" value="TreeGrafter"/>
</dbReference>
<feature type="region of interest" description="Disordered" evidence="12">
    <location>
        <begin position="465"/>
        <end position="488"/>
    </location>
</feature>
<keyword evidence="5" id="KW-0862">Zinc</keyword>
<evidence type="ECO:0000256" key="2">
    <source>
        <dbReference type="ARBA" id="ARBA00022723"/>
    </source>
</evidence>
<protein>
    <recommendedName>
        <fullName evidence="16">Zinc finger protein 1</fullName>
    </recommendedName>
</protein>
<evidence type="ECO:0000256" key="8">
    <source>
        <dbReference type="ARBA" id="ARBA00023242"/>
    </source>
</evidence>
<feature type="compositionally biased region" description="Pro residues" evidence="12">
    <location>
        <begin position="46"/>
        <end position="59"/>
    </location>
</feature>
<accession>A0A7R8Z6C5</accession>
<feature type="compositionally biased region" description="Low complexity" evidence="12">
    <location>
        <begin position="353"/>
        <end position="365"/>
    </location>
</feature>
<evidence type="ECO:0000256" key="3">
    <source>
        <dbReference type="ARBA" id="ARBA00022737"/>
    </source>
</evidence>
<feature type="region of interest" description="Disordered" evidence="12">
    <location>
        <begin position="353"/>
        <end position="385"/>
    </location>
</feature>
<feature type="compositionally biased region" description="Acidic residues" evidence="12">
    <location>
        <begin position="301"/>
        <end position="316"/>
    </location>
</feature>
<evidence type="ECO:0000256" key="5">
    <source>
        <dbReference type="ARBA" id="ARBA00022833"/>
    </source>
</evidence>
<evidence type="ECO:0000256" key="12">
    <source>
        <dbReference type="SAM" id="MobiDB-lite"/>
    </source>
</evidence>
<keyword evidence="7 10" id="KW-0371">Homeobox</keyword>
<evidence type="ECO:0008006" key="16">
    <source>
        <dbReference type="Google" id="ProtNLM"/>
    </source>
</evidence>
<feature type="domain" description="C2H2-type" evidence="14">
    <location>
        <begin position="785"/>
        <end position="812"/>
    </location>
</feature>
<evidence type="ECO:0000256" key="9">
    <source>
        <dbReference type="PROSITE-ProRule" id="PRU00042"/>
    </source>
</evidence>
<dbReference type="Pfam" id="PF00046">
    <property type="entry name" value="Homeodomain"/>
    <property type="match status" value="1"/>
</dbReference>
<feature type="region of interest" description="Disordered" evidence="12">
    <location>
        <begin position="269"/>
        <end position="326"/>
    </location>
</feature>
<dbReference type="PANTHER" id="PTHR24391">
    <property type="entry name" value="HISTONE H4 TRANSCRIPTION FACTOR-RELATED"/>
    <property type="match status" value="1"/>
</dbReference>
<dbReference type="InterPro" id="IPR009057">
    <property type="entry name" value="Homeodomain-like_sf"/>
</dbReference>
<feature type="compositionally biased region" description="Low complexity" evidence="12">
    <location>
        <begin position="583"/>
        <end position="598"/>
    </location>
</feature>
<evidence type="ECO:0000259" key="13">
    <source>
        <dbReference type="PROSITE" id="PS50071"/>
    </source>
</evidence>
<evidence type="ECO:0000256" key="10">
    <source>
        <dbReference type="PROSITE-ProRule" id="PRU00108"/>
    </source>
</evidence>
<evidence type="ECO:0000256" key="11">
    <source>
        <dbReference type="RuleBase" id="RU000682"/>
    </source>
</evidence>
<evidence type="ECO:0000313" key="15">
    <source>
        <dbReference type="EMBL" id="CAD7193544.1"/>
    </source>
</evidence>
<evidence type="ECO:0000256" key="1">
    <source>
        <dbReference type="ARBA" id="ARBA00004123"/>
    </source>
</evidence>
<dbReference type="EMBL" id="OA564269">
    <property type="protein sequence ID" value="CAD7193544.1"/>
    <property type="molecule type" value="Genomic_DNA"/>
</dbReference>
<reference evidence="15" key="1">
    <citation type="submission" date="2020-11" db="EMBL/GenBank/DDBJ databases">
        <authorList>
            <person name="Tran Van P."/>
        </authorList>
    </citation>
    <scope>NUCLEOTIDE SEQUENCE</scope>
</reference>
<dbReference type="InterPro" id="IPR001356">
    <property type="entry name" value="HD"/>
</dbReference>
<dbReference type="Gene3D" id="1.10.10.60">
    <property type="entry name" value="Homeodomain-like"/>
    <property type="match status" value="1"/>
</dbReference>
<dbReference type="AlphaFoldDB" id="A0A7R8Z6C5"/>
<name>A0A7R8Z6C5_TIMDO</name>
<feature type="DNA-binding region" description="Homeobox" evidence="10">
    <location>
        <begin position="493"/>
        <end position="552"/>
    </location>
</feature>
<dbReference type="GO" id="GO:0005634">
    <property type="term" value="C:nucleus"/>
    <property type="evidence" value="ECO:0007669"/>
    <property type="project" value="UniProtKB-SubCell"/>
</dbReference>
<dbReference type="Pfam" id="PF13912">
    <property type="entry name" value="zf-C2H2_6"/>
    <property type="match status" value="1"/>
</dbReference>
<comment type="subcellular location">
    <subcellularLocation>
        <location evidence="1 10 11">Nucleus</location>
    </subcellularLocation>
</comment>
<dbReference type="SUPFAM" id="SSF57667">
    <property type="entry name" value="beta-beta-alpha zinc fingers"/>
    <property type="match status" value="3"/>
</dbReference>
<sequence length="872" mass="95967">MASLVLTDSSQLTSDSQHLEEKWRPLHHYYYHLSFVTPTHLYTTPSPPSPVINPPPTPSSGPQESHDTEVELCSELEGGMRTVDLDEADLHLCGRRVENHLAKTILSMPLQYLTPVLPSSASCKVCNKTFANVYRLQRHMISHDESAVLRKFKCPECEKAFKFKHHLKVGRGGRGPSLLDKCPTPQQRGTTASKRGAMGIIGNNNNNNVNNNNTFPPIMPKYGEYRGYLPPPPAPSLHPFYMAAAPTMHLNSPYKLPALGHLLEQLTASSPPQQQHPALPLSSPSEEKMTKDSEEASTRDFEEEDVNVEKDEDEEDNNRNSPGKDLEAVKRILETVNATVTKQFLEANMQKLSSPCPSVSSAASPKQFADTSLQRQSSSPCPSMTSASSPVINNCHKIPSPCPLSPVANNVEFKRISCSPSDEEVGSTLELDHHKLCLCEGRSEGLAAKLEKAVMVKTEELSLNGGCSGSDGVTEDEGESVTTTDHVSEDGRKVRVRSLIADEKLVVLKGHYAMNPRPKKDELSCIANKIGFPVRVVQVWFQNTRARDRREGRLVHVPYVPLVSVPSPCDQPLDLSTKKFNSHHSLASTPASSPTAHSDSGEEAMNLSRKPLSLLPYQHSSCSSSPSPLSHDGLTNGMSNGSRLARILAQPPHRMTNGNVNLVPMDRLMYNADVQMSRSPLPMSIFGLQGMENGRACSSSPLSDRRSWKQYVTTLLSLQGYVDGGDTTDEADDSGCGGGASHDTDHTAIKEDGLSSSKRHKLSPVLSLTRGSAPGSLDGEPEGQFICDQCDKAFSKQSSLARHKYEHSGQRPHKCDVCSKAFKHKHHLTEHKRLHSGEKPFQCSKCLKRFSHSGSYSQHMNHRYSYCKPYRE</sequence>
<dbReference type="InterPro" id="IPR051574">
    <property type="entry name" value="ZnF_E-box_Homeobox"/>
</dbReference>
<dbReference type="FunFam" id="3.30.160.60:FF:000145">
    <property type="entry name" value="Zinc finger protein 574"/>
    <property type="match status" value="1"/>
</dbReference>
<dbReference type="PROSITE" id="PS50157">
    <property type="entry name" value="ZINC_FINGER_C2H2_2"/>
    <property type="match status" value="4"/>
</dbReference>
<dbReference type="PROSITE" id="PS00028">
    <property type="entry name" value="ZINC_FINGER_C2H2_1"/>
    <property type="match status" value="3"/>
</dbReference>
<dbReference type="SMART" id="SM00389">
    <property type="entry name" value="HOX"/>
    <property type="match status" value="1"/>
</dbReference>
<dbReference type="GO" id="GO:0000981">
    <property type="term" value="F:DNA-binding transcription factor activity, RNA polymerase II-specific"/>
    <property type="evidence" value="ECO:0007669"/>
    <property type="project" value="TreeGrafter"/>
</dbReference>
<feature type="compositionally biased region" description="Polar residues" evidence="12">
    <location>
        <begin position="184"/>
        <end position="193"/>
    </location>
</feature>
<feature type="region of interest" description="Disordered" evidence="12">
    <location>
        <begin position="174"/>
        <end position="193"/>
    </location>
</feature>
<evidence type="ECO:0000256" key="4">
    <source>
        <dbReference type="ARBA" id="ARBA00022771"/>
    </source>
</evidence>
<dbReference type="InterPro" id="IPR013087">
    <property type="entry name" value="Znf_C2H2_type"/>
</dbReference>